<accession>A0A6J4QZ49</accession>
<feature type="region of interest" description="Disordered" evidence="1">
    <location>
        <begin position="232"/>
        <end position="257"/>
    </location>
</feature>
<organism evidence="2">
    <name type="scientific">uncultured Rubrobacteraceae bacterium</name>
    <dbReference type="NCBI Taxonomy" id="349277"/>
    <lineage>
        <taxon>Bacteria</taxon>
        <taxon>Bacillati</taxon>
        <taxon>Actinomycetota</taxon>
        <taxon>Rubrobacteria</taxon>
        <taxon>Rubrobacterales</taxon>
        <taxon>Rubrobacteraceae</taxon>
        <taxon>environmental samples</taxon>
    </lineage>
</organism>
<sequence>EPGAQAREGAGVDGPARPWDRAAQEPGQLRLVHRWRGQPRGPLRTFRGRILARYCGRRVHSRGQHRGPEDTRGGDARLRGSRVSLARRSNIQGPRTCGRLSSRSRPSTRRRAGRIGRGRAPALRARCGSYRDLSEGRSRHGGGDGGGGRVALTRGDGVRGRREPHLGLPEAGALDSRGPRRRRRTYRFLPASHTQRCNDRAPGYARGLRRGGRALRQPHPLCRVRRAGWGAEKTSGGVRGGAAPHEGGGHPARSFPGRRLRGLQDLLRRRWLPRRVAASPPGRDGRLRCPRGCCDPGDERGDTGRAGFRLEPLHHRREGRGDLHTYRGRAGGDHRL</sequence>
<proteinExistence type="predicted"/>
<feature type="non-terminal residue" evidence="2">
    <location>
        <position position="1"/>
    </location>
</feature>
<feature type="non-terminal residue" evidence="2">
    <location>
        <position position="336"/>
    </location>
</feature>
<reference evidence="2" key="1">
    <citation type="submission" date="2020-02" db="EMBL/GenBank/DDBJ databases">
        <authorList>
            <person name="Meier V. D."/>
        </authorList>
    </citation>
    <scope>NUCLEOTIDE SEQUENCE</scope>
    <source>
        <strain evidence="2">AVDCRST_MAG14</strain>
    </source>
</reference>
<feature type="region of interest" description="Disordered" evidence="1">
    <location>
        <begin position="1"/>
        <end position="21"/>
    </location>
</feature>
<gene>
    <name evidence="2" type="ORF">AVDCRST_MAG14-2087</name>
</gene>
<feature type="compositionally biased region" description="Basic residues" evidence="1">
    <location>
        <begin position="106"/>
        <end position="117"/>
    </location>
</feature>
<protein>
    <submittedName>
        <fullName evidence="2">Uncharacterized protein</fullName>
    </submittedName>
</protein>
<name>A0A6J4QZ49_9ACTN</name>
<evidence type="ECO:0000313" key="2">
    <source>
        <dbReference type="EMBL" id="CAA9459338.1"/>
    </source>
</evidence>
<feature type="compositionally biased region" description="Basic and acidic residues" evidence="1">
    <location>
        <begin position="319"/>
        <end position="336"/>
    </location>
</feature>
<dbReference type="AlphaFoldDB" id="A0A6J4QZ49"/>
<dbReference type="EMBL" id="CADCVG010000087">
    <property type="protein sequence ID" value="CAA9459338.1"/>
    <property type="molecule type" value="Genomic_DNA"/>
</dbReference>
<evidence type="ECO:0000256" key="1">
    <source>
        <dbReference type="SAM" id="MobiDB-lite"/>
    </source>
</evidence>
<feature type="region of interest" description="Disordered" evidence="1">
    <location>
        <begin position="296"/>
        <end position="336"/>
    </location>
</feature>
<feature type="compositionally biased region" description="Basic and acidic residues" evidence="1">
    <location>
        <begin position="156"/>
        <end position="165"/>
    </location>
</feature>
<feature type="compositionally biased region" description="Basic and acidic residues" evidence="1">
    <location>
        <begin position="132"/>
        <end position="142"/>
    </location>
</feature>
<feature type="region of interest" description="Disordered" evidence="1">
    <location>
        <begin position="58"/>
        <end position="182"/>
    </location>
</feature>
<feature type="compositionally biased region" description="Basic and acidic residues" evidence="1">
    <location>
        <begin position="66"/>
        <end position="78"/>
    </location>
</feature>